<reference evidence="13" key="2">
    <citation type="submission" date="2025-09" db="UniProtKB">
        <authorList>
            <consortium name="Ensembl"/>
        </authorList>
    </citation>
    <scope>IDENTIFICATION</scope>
</reference>
<evidence type="ECO:0000259" key="12">
    <source>
        <dbReference type="PROSITE" id="PS50262"/>
    </source>
</evidence>
<evidence type="ECO:0000256" key="10">
    <source>
        <dbReference type="SAM" id="MobiDB-lite"/>
    </source>
</evidence>
<dbReference type="KEGG" id="sdu:111240467"/>
<protein>
    <submittedName>
        <fullName evidence="13">Zgc:194202</fullName>
    </submittedName>
</protein>
<evidence type="ECO:0000313" key="13">
    <source>
        <dbReference type="Ensembl" id="ENSSDUP00000015442.1"/>
    </source>
</evidence>
<keyword evidence="6 11" id="KW-0472">Membrane</keyword>
<feature type="domain" description="G-protein coupled receptors family 1 profile" evidence="12">
    <location>
        <begin position="46"/>
        <end position="286"/>
    </location>
</feature>
<dbReference type="SUPFAM" id="SSF81321">
    <property type="entry name" value="Family A G protein-coupled receptor-like"/>
    <property type="match status" value="1"/>
</dbReference>
<feature type="transmembrane region" description="Helical" evidence="11">
    <location>
        <begin position="67"/>
        <end position="90"/>
    </location>
</feature>
<evidence type="ECO:0000256" key="4">
    <source>
        <dbReference type="ARBA" id="ARBA00022989"/>
    </source>
</evidence>
<evidence type="ECO:0000256" key="5">
    <source>
        <dbReference type="ARBA" id="ARBA00023040"/>
    </source>
</evidence>
<dbReference type="AlphaFoldDB" id="A0A3B4UAN8"/>
<dbReference type="FunFam" id="1.20.1070.10:FF:000109">
    <property type="entry name" value="Leukotriene B4 receptor"/>
    <property type="match status" value="1"/>
</dbReference>
<feature type="transmembrane region" description="Helical" evidence="11">
    <location>
        <begin position="182"/>
        <end position="209"/>
    </location>
</feature>
<organism evidence="13 14">
    <name type="scientific">Seriola dumerili</name>
    <name type="common">Greater amberjack</name>
    <name type="synonym">Caranx dumerili</name>
    <dbReference type="NCBI Taxonomy" id="41447"/>
    <lineage>
        <taxon>Eukaryota</taxon>
        <taxon>Metazoa</taxon>
        <taxon>Chordata</taxon>
        <taxon>Craniata</taxon>
        <taxon>Vertebrata</taxon>
        <taxon>Euteleostomi</taxon>
        <taxon>Actinopterygii</taxon>
        <taxon>Neopterygii</taxon>
        <taxon>Teleostei</taxon>
        <taxon>Neoteleostei</taxon>
        <taxon>Acanthomorphata</taxon>
        <taxon>Carangaria</taxon>
        <taxon>Carangiformes</taxon>
        <taxon>Carangidae</taxon>
        <taxon>Seriola</taxon>
    </lineage>
</organism>
<feature type="transmembrane region" description="Helical" evidence="11">
    <location>
        <begin position="102"/>
        <end position="123"/>
    </location>
</feature>
<dbReference type="Ensembl" id="ENSSDUT00000015729.1">
    <property type="protein sequence ID" value="ENSSDUP00000015442.1"/>
    <property type="gene ID" value="ENSSDUG00000011265.1"/>
</dbReference>
<evidence type="ECO:0000256" key="9">
    <source>
        <dbReference type="ARBA" id="ARBA00023224"/>
    </source>
</evidence>
<evidence type="ECO:0000256" key="8">
    <source>
        <dbReference type="ARBA" id="ARBA00023180"/>
    </source>
</evidence>
<feature type="transmembrane region" description="Helical" evidence="11">
    <location>
        <begin position="230"/>
        <end position="255"/>
    </location>
</feature>
<dbReference type="PANTHER" id="PTHR10489:SF946">
    <property type="entry name" value="LEUKOTRIENE B4 RECEPTOR 1-LIKE"/>
    <property type="match status" value="1"/>
</dbReference>
<dbReference type="GeneID" id="111240467"/>
<dbReference type="GO" id="GO:0004974">
    <property type="term" value="F:leukotriene receptor activity"/>
    <property type="evidence" value="ECO:0007669"/>
    <property type="project" value="UniProtKB-ARBA"/>
</dbReference>
<dbReference type="GO" id="GO:0006955">
    <property type="term" value="P:immune response"/>
    <property type="evidence" value="ECO:0007669"/>
    <property type="project" value="TreeGrafter"/>
</dbReference>
<feature type="transmembrane region" description="Helical" evidence="11">
    <location>
        <begin position="267"/>
        <end position="289"/>
    </location>
</feature>
<feature type="transmembrane region" description="Helical" evidence="11">
    <location>
        <begin position="30"/>
        <end position="55"/>
    </location>
</feature>
<keyword evidence="7" id="KW-0675">Receptor</keyword>
<dbReference type="RefSeq" id="XP_022626214.1">
    <property type="nucleotide sequence ID" value="XM_022770493.1"/>
</dbReference>
<keyword evidence="9" id="KW-0807">Transducer</keyword>
<dbReference type="GO" id="GO:0019722">
    <property type="term" value="P:calcium-mediated signaling"/>
    <property type="evidence" value="ECO:0007669"/>
    <property type="project" value="TreeGrafter"/>
</dbReference>
<keyword evidence="4 11" id="KW-1133">Transmembrane helix</keyword>
<evidence type="ECO:0000256" key="1">
    <source>
        <dbReference type="ARBA" id="ARBA00004651"/>
    </source>
</evidence>
<feature type="compositionally biased region" description="Low complexity" evidence="10">
    <location>
        <begin position="1"/>
        <end position="17"/>
    </location>
</feature>
<dbReference type="GO" id="GO:0009897">
    <property type="term" value="C:external side of plasma membrane"/>
    <property type="evidence" value="ECO:0007669"/>
    <property type="project" value="TreeGrafter"/>
</dbReference>
<keyword evidence="14" id="KW-1185">Reference proteome</keyword>
<dbReference type="Gene3D" id="1.20.1070.10">
    <property type="entry name" value="Rhodopsin 7-helix transmembrane proteins"/>
    <property type="match status" value="1"/>
</dbReference>
<dbReference type="GO" id="GO:0060326">
    <property type="term" value="P:cell chemotaxis"/>
    <property type="evidence" value="ECO:0007669"/>
    <property type="project" value="TreeGrafter"/>
</dbReference>
<keyword evidence="5" id="KW-0297">G-protein coupled receptor</keyword>
<comment type="subcellular location">
    <subcellularLocation>
        <location evidence="1">Cell membrane</location>
        <topology evidence="1">Multi-pass membrane protein</topology>
    </subcellularLocation>
</comment>
<dbReference type="GO" id="GO:0016493">
    <property type="term" value="F:C-C chemokine receptor activity"/>
    <property type="evidence" value="ECO:0007669"/>
    <property type="project" value="TreeGrafter"/>
</dbReference>
<dbReference type="Proteomes" id="UP000261420">
    <property type="component" value="Unplaced"/>
</dbReference>
<reference evidence="13" key="1">
    <citation type="submission" date="2025-08" db="UniProtKB">
        <authorList>
            <consortium name="Ensembl"/>
        </authorList>
    </citation>
    <scope>IDENTIFICATION</scope>
</reference>
<feature type="region of interest" description="Disordered" evidence="10">
    <location>
        <begin position="1"/>
        <end position="20"/>
    </location>
</feature>
<sequence>MEQLNSTEVTSNNSSSPGPSPLVSWDSSTLAPVVVLSFCFLVGVPGNIAVIILKPNWQHLSSLSQNLMLNLAISDMVCLLPLPLWIYSFLYNWIFGLVACKLLAYLVYCCLYSSLLTVTVLSVQRYLQVVYLHKSLHDVGNKRLLVLLWLVGMILSIPALLVRQPIEEKHMTLCQAKYSSHAQWVAVLLSESLVGLVSFSVVAFAYICLHRRVNQTAFFNHPKTTRLVTSIIVTLFALWMPHHIINLLGVAAISVKNEGLLSFCIDSWNIVGALTFVNSCLNPLLYAFASRSMCTVCQKPENKYCC</sequence>
<evidence type="ECO:0000256" key="7">
    <source>
        <dbReference type="ARBA" id="ARBA00023170"/>
    </source>
</evidence>
<name>A0A3B4UAN8_SERDU</name>
<dbReference type="InterPro" id="IPR017452">
    <property type="entry name" value="GPCR_Rhodpsn_7TM"/>
</dbReference>
<dbReference type="PROSITE" id="PS50262">
    <property type="entry name" value="G_PROTEIN_RECEP_F1_2"/>
    <property type="match status" value="1"/>
</dbReference>
<dbReference type="InterPro" id="IPR000276">
    <property type="entry name" value="GPCR_Rhodpsn"/>
</dbReference>
<keyword evidence="3 11" id="KW-0812">Transmembrane</keyword>
<evidence type="ECO:0000256" key="3">
    <source>
        <dbReference type="ARBA" id="ARBA00022692"/>
    </source>
</evidence>
<dbReference type="PRINTS" id="PR00237">
    <property type="entry name" value="GPCRRHODOPSN"/>
</dbReference>
<dbReference type="GO" id="GO:0019957">
    <property type="term" value="F:C-C chemokine binding"/>
    <property type="evidence" value="ECO:0007669"/>
    <property type="project" value="TreeGrafter"/>
</dbReference>
<accession>A0A3B4UAN8</accession>
<dbReference type="Pfam" id="PF00001">
    <property type="entry name" value="7tm_1"/>
    <property type="match status" value="1"/>
</dbReference>
<dbReference type="OMA" id="VEQQHWT"/>
<feature type="transmembrane region" description="Helical" evidence="11">
    <location>
        <begin position="144"/>
        <end position="162"/>
    </location>
</feature>
<dbReference type="GO" id="GO:0007204">
    <property type="term" value="P:positive regulation of cytosolic calcium ion concentration"/>
    <property type="evidence" value="ECO:0007669"/>
    <property type="project" value="TreeGrafter"/>
</dbReference>
<dbReference type="GeneTree" id="ENSGT00950000182966"/>
<evidence type="ECO:0000256" key="6">
    <source>
        <dbReference type="ARBA" id="ARBA00023136"/>
    </source>
</evidence>
<dbReference type="PANTHER" id="PTHR10489">
    <property type="entry name" value="CELL ADHESION MOLECULE"/>
    <property type="match status" value="1"/>
</dbReference>
<keyword evidence="2" id="KW-1003">Cell membrane</keyword>
<keyword evidence="8" id="KW-0325">Glycoprotein</keyword>
<proteinExistence type="predicted"/>
<dbReference type="InterPro" id="IPR050119">
    <property type="entry name" value="CCR1-9-like"/>
</dbReference>
<evidence type="ECO:0000256" key="2">
    <source>
        <dbReference type="ARBA" id="ARBA00022475"/>
    </source>
</evidence>
<evidence type="ECO:0000256" key="11">
    <source>
        <dbReference type="SAM" id="Phobius"/>
    </source>
</evidence>
<evidence type="ECO:0000313" key="14">
    <source>
        <dbReference type="Proteomes" id="UP000261420"/>
    </source>
</evidence>